<gene>
    <name evidence="2" type="ORF">METZ01_LOCUS67630</name>
</gene>
<evidence type="ECO:0000256" key="1">
    <source>
        <dbReference type="SAM" id="Phobius"/>
    </source>
</evidence>
<sequence>MNKPFVFIVGCLIGFVFAVLVKSYFGNQWDADMIFPTLLFGACAISLVK</sequence>
<feature type="transmembrane region" description="Helical" evidence="1">
    <location>
        <begin position="5"/>
        <end position="25"/>
    </location>
</feature>
<keyword evidence="1" id="KW-0472">Membrane</keyword>
<keyword evidence="1" id="KW-1133">Transmembrane helix</keyword>
<accession>A0A381TF80</accession>
<keyword evidence="1" id="KW-0812">Transmembrane</keyword>
<dbReference type="AlphaFoldDB" id="A0A381TF80"/>
<dbReference type="EMBL" id="UINC01004500">
    <property type="protein sequence ID" value="SVA14776.1"/>
    <property type="molecule type" value="Genomic_DNA"/>
</dbReference>
<proteinExistence type="predicted"/>
<evidence type="ECO:0000313" key="2">
    <source>
        <dbReference type="EMBL" id="SVA14776.1"/>
    </source>
</evidence>
<name>A0A381TF80_9ZZZZ</name>
<protein>
    <submittedName>
        <fullName evidence="2">Uncharacterized protein</fullName>
    </submittedName>
</protein>
<feature type="transmembrane region" description="Helical" evidence="1">
    <location>
        <begin position="31"/>
        <end position="48"/>
    </location>
</feature>
<organism evidence="2">
    <name type="scientific">marine metagenome</name>
    <dbReference type="NCBI Taxonomy" id="408172"/>
    <lineage>
        <taxon>unclassified sequences</taxon>
        <taxon>metagenomes</taxon>
        <taxon>ecological metagenomes</taxon>
    </lineage>
</organism>
<reference evidence="2" key="1">
    <citation type="submission" date="2018-05" db="EMBL/GenBank/DDBJ databases">
        <authorList>
            <person name="Lanie J.A."/>
            <person name="Ng W.-L."/>
            <person name="Kazmierczak K.M."/>
            <person name="Andrzejewski T.M."/>
            <person name="Davidsen T.M."/>
            <person name="Wayne K.J."/>
            <person name="Tettelin H."/>
            <person name="Glass J.I."/>
            <person name="Rusch D."/>
            <person name="Podicherti R."/>
            <person name="Tsui H.-C.T."/>
            <person name="Winkler M.E."/>
        </authorList>
    </citation>
    <scope>NUCLEOTIDE SEQUENCE</scope>
</reference>